<proteinExistence type="predicted"/>
<feature type="transmembrane region" description="Helical" evidence="6">
    <location>
        <begin position="73"/>
        <end position="92"/>
    </location>
</feature>
<keyword evidence="6" id="KW-0472">Membrane</keyword>
<dbReference type="GO" id="GO:0005576">
    <property type="term" value="C:extracellular region"/>
    <property type="evidence" value="ECO:0007669"/>
    <property type="project" value="UniProtKB-SubCell"/>
</dbReference>
<dbReference type="STRING" id="43335.A0A4V6A915"/>
<dbReference type="InterPro" id="IPR051582">
    <property type="entry name" value="LRR_extensin-like_regulator"/>
</dbReference>
<organism evidence="7">
    <name type="scientific">Populus alba</name>
    <name type="common">White poplar</name>
    <dbReference type="NCBI Taxonomy" id="43335"/>
    <lineage>
        <taxon>Eukaryota</taxon>
        <taxon>Viridiplantae</taxon>
        <taxon>Streptophyta</taxon>
        <taxon>Embryophyta</taxon>
        <taxon>Tracheophyta</taxon>
        <taxon>Spermatophyta</taxon>
        <taxon>Magnoliopsida</taxon>
        <taxon>eudicotyledons</taxon>
        <taxon>Gunneridae</taxon>
        <taxon>Pentapetalae</taxon>
        <taxon>rosids</taxon>
        <taxon>fabids</taxon>
        <taxon>Malpighiales</taxon>
        <taxon>Salicaceae</taxon>
        <taxon>Saliceae</taxon>
        <taxon>Populus</taxon>
    </lineage>
</organism>
<keyword evidence="3" id="KW-0433">Leucine-rich repeat</keyword>
<keyword evidence="4" id="KW-0732">Signal</keyword>
<keyword evidence="5" id="KW-0677">Repeat</keyword>
<protein>
    <submittedName>
        <fullName evidence="7">Uncharacterized protein</fullName>
    </submittedName>
</protein>
<evidence type="ECO:0000313" key="7">
    <source>
        <dbReference type="EMBL" id="TKS05296.1"/>
    </source>
</evidence>
<comment type="subcellular location">
    <subcellularLocation>
        <location evidence="1">Secreted</location>
    </subcellularLocation>
</comment>
<evidence type="ECO:0000256" key="3">
    <source>
        <dbReference type="ARBA" id="ARBA00022614"/>
    </source>
</evidence>
<dbReference type="PANTHER" id="PTHR32093:SF124">
    <property type="entry name" value="POLLEN-SPECIFIC LEUCINE-RICH REPEAT EXTENSIN-LIKE PROTEIN 1"/>
    <property type="match status" value="1"/>
</dbReference>
<evidence type="ECO:0000256" key="2">
    <source>
        <dbReference type="ARBA" id="ARBA00022525"/>
    </source>
</evidence>
<feature type="transmembrane region" description="Helical" evidence="6">
    <location>
        <begin position="46"/>
        <end position="66"/>
    </location>
</feature>
<evidence type="ECO:0000256" key="6">
    <source>
        <dbReference type="SAM" id="Phobius"/>
    </source>
</evidence>
<dbReference type="AlphaFoldDB" id="A0A4V6A915"/>
<name>A0A4V6A915_POPAL</name>
<evidence type="ECO:0000256" key="1">
    <source>
        <dbReference type="ARBA" id="ARBA00004613"/>
    </source>
</evidence>
<evidence type="ECO:0000256" key="5">
    <source>
        <dbReference type="ARBA" id="ARBA00022737"/>
    </source>
</evidence>
<keyword evidence="2" id="KW-0964">Secreted</keyword>
<keyword evidence="6" id="KW-0812">Transmembrane</keyword>
<gene>
    <name evidence="7" type="ORF">D5086_0000133930</name>
</gene>
<sequence>MKWAELPDDFEYEVDVKETFAKPEGSGGHIFGLHGLEKGNGIPRPVLIQLAIGLAPTCVLIMVCFVHRLLTTLVSALWRVLILTVLDIAGYLPAELGLLTDVALFHINSKHGFCGNHPQELFPKLTLINEFDVSNNRFVW</sequence>
<comment type="caution">
    <text evidence="7">The sequence shown here is derived from an EMBL/GenBank/DDBJ whole genome shotgun (WGS) entry which is preliminary data.</text>
</comment>
<evidence type="ECO:0000256" key="4">
    <source>
        <dbReference type="ARBA" id="ARBA00022729"/>
    </source>
</evidence>
<dbReference type="PANTHER" id="PTHR32093">
    <property type="entry name" value="LEUCINE-RICH REPEAT EXTENSIN-LIKE PROTEIN 3-RELATED"/>
    <property type="match status" value="1"/>
</dbReference>
<dbReference type="EMBL" id="RCHU01000435">
    <property type="protein sequence ID" value="TKS05296.1"/>
    <property type="molecule type" value="Genomic_DNA"/>
</dbReference>
<keyword evidence="6" id="KW-1133">Transmembrane helix</keyword>
<reference evidence="7" key="1">
    <citation type="submission" date="2018-10" db="EMBL/GenBank/DDBJ databases">
        <title>Population genomic analysis revealed the cold adaptation of white poplar.</title>
        <authorList>
            <person name="Liu Y.-J."/>
        </authorList>
    </citation>
    <scope>NUCLEOTIDE SEQUENCE [LARGE SCALE GENOMIC DNA]</scope>
    <source>
        <strain evidence="7">PAL-ZL1</strain>
    </source>
</reference>
<accession>A0A4V6A915</accession>